<dbReference type="PRINTS" id="PR00463">
    <property type="entry name" value="EP450I"/>
</dbReference>
<keyword evidence="6 8" id="KW-0408">Iron</keyword>
<keyword evidence="7 9" id="KW-0503">Monooxygenase</keyword>
<dbReference type="GO" id="GO:0016705">
    <property type="term" value="F:oxidoreductase activity, acting on paired donors, with incorporation or reduction of molecular oxygen"/>
    <property type="evidence" value="ECO:0007669"/>
    <property type="project" value="InterPro"/>
</dbReference>
<sequence length="476" mass="53494">MELAIPGPPSLPFLGNALSFLNVKDDLLERLFQLWGRQQHLSRFSLCGHLLVFVSDPADIEQLIRCKATQNKARTFYDNLEYFTHDGLVTLNGAKWRAHRRAIQPAFYQDILDKYCAAYVARIRGGAAAQDIGEGLRLAVASAFLRTTLTLDKDDEEQARQFDRLLPLLMSALKVVPSAVMRRTVMPWLWPDWLFSRTASGRLLRRLRELIDAECDIGLQRIHRQQAAGDLFFRKGRTLFEILQDSSAAGALTDEDIRNELTILTAAGVETTSASLSWTLKVLSVRPDVQQRLLLEAKEVLGESKTVSAHHIARLQYTGRVIKESLRLLPSVPIIARTNRKETVFGGHAIPQGSTFLVNMNGAHRDPRHWQEPLRFDPDRFLPERSAGRHPYAYVPFSVGSRNCVGTKYAVAVMKTLLVNVVLAFNVDPVDDGLTDPGQFPMTFDVASRMPGPTRVVFRARALENDYQHGSVQNKA</sequence>
<dbReference type="AlphaFoldDB" id="A0AAV7XYJ2"/>
<keyword evidence="11" id="KW-1185">Reference proteome</keyword>
<dbReference type="GO" id="GO:0005506">
    <property type="term" value="F:iron ion binding"/>
    <property type="evidence" value="ECO:0007669"/>
    <property type="project" value="InterPro"/>
</dbReference>
<dbReference type="GO" id="GO:0020037">
    <property type="term" value="F:heme binding"/>
    <property type="evidence" value="ECO:0007669"/>
    <property type="project" value="InterPro"/>
</dbReference>
<dbReference type="GO" id="GO:0004497">
    <property type="term" value="F:monooxygenase activity"/>
    <property type="evidence" value="ECO:0007669"/>
    <property type="project" value="UniProtKB-KW"/>
</dbReference>
<dbReference type="InterPro" id="IPR001128">
    <property type="entry name" value="Cyt_P450"/>
</dbReference>
<dbReference type="InterPro" id="IPR036396">
    <property type="entry name" value="Cyt_P450_sf"/>
</dbReference>
<dbReference type="PANTHER" id="PTHR24291:SF50">
    <property type="entry name" value="BIFUNCTIONAL ALBAFLAVENONE MONOOXYGENASE_TERPENE SYNTHASE"/>
    <property type="match status" value="1"/>
</dbReference>
<evidence type="ECO:0000256" key="8">
    <source>
        <dbReference type="PIRSR" id="PIRSR602401-1"/>
    </source>
</evidence>
<evidence type="ECO:0000313" key="10">
    <source>
        <dbReference type="EMBL" id="KAJ1528913.1"/>
    </source>
</evidence>
<name>A0AAV7XYJ2_9NEOP</name>
<evidence type="ECO:0000256" key="6">
    <source>
        <dbReference type="ARBA" id="ARBA00023004"/>
    </source>
</evidence>
<evidence type="ECO:0000256" key="5">
    <source>
        <dbReference type="ARBA" id="ARBA00023002"/>
    </source>
</evidence>
<comment type="similarity">
    <text evidence="2 9">Belongs to the cytochrome P450 family.</text>
</comment>
<dbReference type="InterPro" id="IPR017972">
    <property type="entry name" value="Cyt_P450_CS"/>
</dbReference>
<feature type="binding site" description="axial binding residue" evidence="8">
    <location>
        <position position="404"/>
    </location>
    <ligand>
        <name>heme</name>
        <dbReference type="ChEBI" id="CHEBI:30413"/>
    </ligand>
    <ligandPart>
        <name>Fe</name>
        <dbReference type="ChEBI" id="CHEBI:18248"/>
    </ligandPart>
</feature>
<evidence type="ECO:0000256" key="9">
    <source>
        <dbReference type="RuleBase" id="RU000461"/>
    </source>
</evidence>
<evidence type="ECO:0000256" key="4">
    <source>
        <dbReference type="ARBA" id="ARBA00022723"/>
    </source>
</evidence>
<organism evidence="10 11">
    <name type="scientific">Megalurothrips usitatus</name>
    <name type="common">bean blossom thrips</name>
    <dbReference type="NCBI Taxonomy" id="439358"/>
    <lineage>
        <taxon>Eukaryota</taxon>
        <taxon>Metazoa</taxon>
        <taxon>Ecdysozoa</taxon>
        <taxon>Arthropoda</taxon>
        <taxon>Hexapoda</taxon>
        <taxon>Insecta</taxon>
        <taxon>Pterygota</taxon>
        <taxon>Neoptera</taxon>
        <taxon>Paraneoptera</taxon>
        <taxon>Thysanoptera</taxon>
        <taxon>Terebrantia</taxon>
        <taxon>Thripoidea</taxon>
        <taxon>Thripidae</taxon>
        <taxon>Megalurothrips</taxon>
    </lineage>
</organism>
<evidence type="ECO:0000256" key="2">
    <source>
        <dbReference type="ARBA" id="ARBA00010617"/>
    </source>
</evidence>
<dbReference type="Proteomes" id="UP001075354">
    <property type="component" value="Chromosome 4"/>
</dbReference>
<dbReference type="PANTHER" id="PTHR24291">
    <property type="entry name" value="CYTOCHROME P450 FAMILY 4"/>
    <property type="match status" value="1"/>
</dbReference>
<evidence type="ECO:0000313" key="11">
    <source>
        <dbReference type="Proteomes" id="UP001075354"/>
    </source>
</evidence>
<dbReference type="Pfam" id="PF00067">
    <property type="entry name" value="p450"/>
    <property type="match status" value="1"/>
</dbReference>
<dbReference type="InterPro" id="IPR050196">
    <property type="entry name" value="Cytochrome_P450_Monoox"/>
</dbReference>
<keyword evidence="3 8" id="KW-0349">Heme</keyword>
<dbReference type="EMBL" id="JAPTSV010000004">
    <property type="protein sequence ID" value="KAJ1528913.1"/>
    <property type="molecule type" value="Genomic_DNA"/>
</dbReference>
<accession>A0AAV7XYJ2</accession>
<evidence type="ECO:0000256" key="1">
    <source>
        <dbReference type="ARBA" id="ARBA00001971"/>
    </source>
</evidence>
<dbReference type="Gene3D" id="1.10.630.10">
    <property type="entry name" value="Cytochrome P450"/>
    <property type="match status" value="1"/>
</dbReference>
<dbReference type="PRINTS" id="PR00385">
    <property type="entry name" value="P450"/>
</dbReference>
<dbReference type="SUPFAM" id="SSF48264">
    <property type="entry name" value="Cytochrome P450"/>
    <property type="match status" value="1"/>
</dbReference>
<evidence type="ECO:0000256" key="3">
    <source>
        <dbReference type="ARBA" id="ARBA00022617"/>
    </source>
</evidence>
<dbReference type="PROSITE" id="PS00086">
    <property type="entry name" value="CYTOCHROME_P450"/>
    <property type="match status" value="1"/>
</dbReference>
<proteinExistence type="inferred from homology"/>
<keyword evidence="4 8" id="KW-0479">Metal-binding</keyword>
<protein>
    <submittedName>
        <fullName evidence="10">Uncharacterized protein</fullName>
    </submittedName>
</protein>
<comment type="cofactor">
    <cofactor evidence="1 8">
        <name>heme</name>
        <dbReference type="ChEBI" id="CHEBI:30413"/>
    </cofactor>
</comment>
<gene>
    <name evidence="10" type="ORF">ONE63_007282</name>
</gene>
<reference evidence="10" key="1">
    <citation type="submission" date="2022-12" db="EMBL/GenBank/DDBJ databases">
        <title>Chromosome-level genome assembly of the bean flower thrips Megalurothrips usitatus.</title>
        <authorList>
            <person name="Ma L."/>
            <person name="Liu Q."/>
            <person name="Li H."/>
            <person name="Cai W."/>
        </authorList>
    </citation>
    <scope>NUCLEOTIDE SEQUENCE</scope>
    <source>
        <strain evidence="10">Cailab_2022a</strain>
    </source>
</reference>
<dbReference type="InterPro" id="IPR002401">
    <property type="entry name" value="Cyt_P450_E_grp-I"/>
</dbReference>
<comment type="caution">
    <text evidence="10">The sequence shown here is derived from an EMBL/GenBank/DDBJ whole genome shotgun (WGS) entry which is preliminary data.</text>
</comment>
<evidence type="ECO:0000256" key="7">
    <source>
        <dbReference type="ARBA" id="ARBA00023033"/>
    </source>
</evidence>
<keyword evidence="5 9" id="KW-0560">Oxidoreductase</keyword>